<feature type="region of interest" description="Disordered" evidence="1">
    <location>
        <begin position="40"/>
        <end position="68"/>
    </location>
</feature>
<sequence length="222" mass="24120">MSPTQFHAKKDVTNNALCPPPLKINKDSNFIKKSSAAAAASGSVSSSSSTSSLVNGVAGSAKPQQRHPVIIYTHSPKVIHTHPRDFMALVQKLTGQSRSEDHHDMARQKSESGGNASTSSDEENKSVKIVGNDDNESSSVVTDENCSSLGDGQVNSCFVPPIFETPNPYMTNIPYFTPNSADFLCSNQPFYNYTDSLFFPPNMRSSVSSSSNLEGIREFREY</sequence>
<feature type="compositionally biased region" description="Polar residues" evidence="1">
    <location>
        <begin position="137"/>
        <end position="146"/>
    </location>
</feature>
<evidence type="ECO:0000256" key="1">
    <source>
        <dbReference type="SAM" id="MobiDB-lite"/>
    </source>
</evidence>
<evidence type="ECO:0000259" key="2">
    <source>
        <dbReference type="Pfam" id="PF05678"/>
    </source>
</evidence>
<organism evidence="3 4">
    <name type="scientific">Castanea mollissima</name>
    <name type="common">Chinese chestnut</name>
    <dbReference type="NCBI Taxonomy" id="60419"/>
    <lineage>
        <taxon>Eukaryota</taxon>
        <taxon>Viridiplantae</taxon>
        <taxon>Streptophyta</taxon>
        <taxon>Embryophyta</taxon>
        <taxon>Tracheophyta</taxon>
        <taxon>Spermatophyta</taxon>
        <taxon>Magnoliopsida</taxon>
        <taxon>eudicotyledons</taxon>
        <taxon>Gunneridae</taxon>
        <taxon>Pentapetalae</taxon>
        <taxon>rosids</taxon>
        <taxon>fabids</taxon>
        <taxon>Fagales</taxon>
        <taxon>Fagaceae</taxon>
        <taxon>Castanea</taxon>
    </lineage>
</organism>
<dbReference type="PANTHER" id="PTHR33143:SF63">
    <property type="entry name" value="F16F4.1 PROTEIN"/>
    <property type="match status" value="1"/>
</dbReference>
<evidence type="ECO:0000313" key="3">
    <source>
        <dbReference type="EMBL" id="KAF3964690.1"/>
    </source>
</evidence>
<feature type="region of interest" description="Disordered" evidence="1">
    <location>
        <begin position="94"/>
        <end position="146"/>
    </location>
</feature>
<protein>
    <recommendedName>
        <fullName evidence="2">VQ domain-containing protein</fullName>
    </recommendedName>
</protein>
<proteinExistence type="predicted"/>
<dbReference type="InterPro" id="IPR039607">
    <property type="entry name" value="VQ_8/17/18/20/21/25"/>
</dbReference>
<dbReference type="Proteomes" id="UP000737018">
    <property type="component" value="Unassembled WGS sequence"/>
</dbReference>
<evidence type="ECO:0000313" key="4">
    <source>
        <dbReference type="Proteomes" id="UP000737018"/>
    </source>
</evidence>
<gene>
    <name evidence="3" type="ORF">CMV_011052</name>
</gene>
<reference evidence="3" key="1">
    <citation type="submission" date="2020-03" db="EMBL/GenBank/DDBJ databases">
        <title>Castanea mollissima Vanexum genome sequencing.</title>
        <authorList>
            <person name="Staton M."/>
        </authorList>
    </citation>
    <scope>NUCLEOTIDE SEQUENCE</scope>
    <source>
        <tissue evidence="3">Leaf</tissue>
    </source>
</reference>
<feature type="compositionally biased region" description="Basic and acidic residues" evidence="1">
    <location>
        <begin position="98"/>
        <end position="110"/>
    </location>
</feature>
<dbReference type="OrthoDB" id="1107767at2759"/>
<dbReference type="Pfam" id="PF05678">
    <property type="entry name" value="VQ"/>
    <property type="match status" value="1"/>
</dbReference>
<dbReference type="GO" id="GO:0005634">
    <property type="term" value="C:nucleus"/>
    <property type="evidence" value="ECO:0007669"/>
    <property type="project" value="TreeGrafter"/>
</dbReference>
<dbReference type="EMBL" id="JRKL02001327">
    <property type="protein sequence ID" value="KAF3964690.1"/>
    <property type="molecule type" value="Genomic_DNA"/>
</dbReference>
<dbReference type="AlphaFoldDB" id="A0A8J4VP57"/>
<comment type="caution">
    <text evidence="3">The sequence shown here is derived from an EMBL/GenBank/DDBJ whole genome shotgun (WGS) entry which is preliminary data.</text>
</comment>
<keyword evidence="4" id="KW-1185">Reference proteome</keyword>
<dbReference type="PANTHER" id="PTHR33143">
    <property type="entry name" value="F16F4.1 PROTEIN-RELATED"/>
    <property type="match status" value="1"/>
</dbReference>
<feature type="domain" description="VQ" evidence="2">
    <location>
        <begin position="73"/>
        <end position="97"/>
    </location>
</feature>
<dbReference type="InterPro" id="IPR008889">
    <property type="entry name" value="VQ"/>
</dbReference>
<accession>A0A8J4VP57</accession>
<feature type="compositionally biased region" description="Low complexity" evidence="1">
    <location>
        <begin position="40"/>
        <end position="52"/>
    </location>
</feature>
<name>A0A8J4VP57_9ROSI</name>